<sequence>MLGGLGVVAHTGLTQIGQEPVAASSAEPEVMDRDDLLRANRNGTRSESPKPEDELEDVTKDLPRSKAKPEVPDVSTPPPTDDPTGSGGSGDQSDGDQSDGDQSDGDEYGGGESGGGDSTAPCPTGSQVEQGLVPNAIKVHRDVCHRFPQITTYGGVRADALPEHPSGRALDIMIPDNATGWQIARYVQANAGRLGVSQVIFDQQIWTVQRSGEGWRGMPDRGGDTANHRDHVHVTVY</sequence>
<evidence type="ECO:0000256" key="1">
    <source>
        <dbReference type="SAM" id="MobiDB-lite"/>
    </source>
</evidence>
<gene>
    <name evidence="3" type="ORF">IAA98_04280</name>
</gene>
<reference evidence="3" key="2">
    <citation type="journal article" date="2021" name="PeerJ">
        <title>Extensive microbial diversity within the chicken gut microbiome revealed by metagenomics and culture.</title>
        <authorList>
            <person name="Gilroy R."/>
            <person name="Ravi A."/>
            <person name="Getino M."/>
            <person name="Pursley I."/>
            <person name="Horton D.L."/>
            <person name="Alikhan N.F."/>
            <person name="Baker D."/>
            <person name="Gharbi K."/>
            <person name="Hall N."/>
            <person name="Watson M."/>
            <person name="Adriaenssens E.M."/>
            <person name="Foster-Nyarko E."/>
            <person name="Jarju S."/>
            <person name="Secka A."/>
            <person name="Antonio M."/>
            <person name="Oren A."/>
            <person name="Chaudhuri R.R."/>
            <person name="La Ragione R."/>
            <person name="Hildebrand F."/>
            <person name="Pallen M.J."/>
        </authorList>
    </citation>
    <scope>NUCLEOTIDE SEQUENCE</scope>
    <source>
        <strain evidence="3">ChiGjej1B1-24693</strain>
    </source>
</reference>
<organism evidence="3 4">
    <name type="scientific">Candidatus Avipropionibacterium avicola</name>
    <dbReference type="NCBI Taxonomy" id="2840701"/>
    <lineage>
        <taxon>Bacteria</taxon>
        <taxon>Bacillati</taxon>
        <taxon>Actinomycetota</taxon>
        <taxon>Actinomycetes</taxon>
        <taxon>Propionibacteriales</taxon>
        <taxon>Propionibacteriaceae</taxon>
        <taxon>Propionibacteriaceae incertae sedis</taxon>
        <taxon>Candidatus Avipropionibacterium</taxon>
    </lineage>
</organism>
<dbReference type="InterPro" id="IPR058593">
    <property type="entry name" value="ARB_07466-like_C"/>
</dbReference>
<dbReference type="AlphaFoldDB" id="A0A9D1GWI8"/>
<accession>A0A9D1GWI8</accession>
<protein>
    <recommendedName>
        <fullName evidence="2">ARB-07466-like C-terminal domain-containing protein</fullName>
    </recommendedName>
</protein>
<name>A0A9D1GWI8_9ACTN</name>
<evidence type="ECO:0000259" key="2">
    <source>
        <dbReference type="Pfam" id="PF26571"/>
    </source>
</evidence>
<proteinExistence type="predicted"/>
<evidence type="ECO:0000313" key="3">
    <source>
        <dbReference type="EMBL" id="HIT74781.1"/>
    </source>
</evidence>
<dbReference type="Pfam" id="PF26571">
    <property type="entry name" value="VldE"/>
    <property type="match status" value="1"/>
</dbReference>
<comment type="caution">
    <text evidence="3">The sequence shown here is derived from an EMBL/GenBank/DDBJ whole genome shotgun (WGS) entry which is preliminary data.</text>
</comment>
<feature type="compositionally biased region" description="Basic and acidic residues" evidence="1">
    <location>
        <begin position="47"/>
        <end position="71"/>
    </location>
</feature>
<feature type="region of interest" description="Disordered" evidence="1">
    <location>
        <begin position="1"/>
        <end position="128"/>
    </location>
</feature>
<feature type="compositionally biased region" description="Acidic residues" evidence="1">
    <location>
        <begin position="93"/>
        <end position="109"/>
    </location>
</feature>
<feature type="domain" description="ARB-07466-like C-terminal" evidence="2">
    <location>
        <begin position="130"/>
        <end position="228"/>
    </location>
</feature>
<dbReference type="Proteomes" id="UP000886842">
    <property type="component" value="Unassembled WGS sequence"/>
</dbReference>
<dbReference type="EMBL" id="DVLP01000125">
    <property type="protein sequence ID" value="HIT74781.1"/>
    <property type="molecule type" value="Genomic_DNA"/>
</dbReference>
<evidence type="ECO:0000313" key="4">
    <source>
        <dbReference type="Proteomes" id="UP000886842"/>
    </source>
</evidence>
<reference evidence="3" key="1">
    <citation type="submission" date="2020-10" db="EMBL/GenBank/DDBJ databases">
        <authorList>
            <person name="Gilroy R."/>
        </authorList>
    </citation>
    <scope>NUCLEOTIDE SEQUENCE</scope>
    <source>
        <strain evidence="3">ChiGjej1B1-24693</strain>
    </source>
</reference>